<dbReference type="EMBL" id="CAEZWY010000007">
    <property type="protein sequence ID" value="CAB4663132.1"/>
    <property type="molecule type" value="Genomic_DNA"/>
</dbReference>
<proteinExistence type="predicted"/>
<protein>
    <submittedName>
        <fullName evidence="2">Unannotated protein</fullName>
    </submittedName>
</protein>
<dbReference type="EMBL" id="CAFBOI010000004">
    <property type="protein sequence ID" value="CAB4970643.1"/>
    <property type="molecule type" value="Genomic_DNA"/>
</dbReference>
<reference evidence="2" key="1">
    <citation type="submission" date="2020-05" db="EMBL/GenBank/DDBJ databases">
        <authorList>
            <person name="Chiriac C."/>
            <person name="Salcher M."/>
            <person name="Ghai R."/>
            <person name="Kavagutti S V."/>
        </authorList>
    </citation>
    <scope>NUCLEOTIDE SEQUENCE</scope>
</reference>
<evidence type="ECO:0000313" key="4">
    <source>
        <dbReference type="EMBL" id="CAB4970643.1"/>
    </source>
</evidence>
<accession>A0A6J6LN61</accession>
<organism evidence="2">
    <name type="scientific">freshwater metagenome</name>
    <dbReference type="NCBI Taxonomy" id="449393"/>
    <lineage>
        <taxon>unclassified sequences</taxon>
        <taxon>metagenomes</taxon>
        <taxon>ecological metagenomes</taxon>
    </lineage>
</organism>
<dbReference type="EMBL" id="CAEZUF010000030">
    <property type="protein sequence ID" value="CAB4589225.1"/>
    <property type="molecule type" value="Genomic_DNA"/>
</dbReference>
<name>A0A6J6LN61_9ZZZZ</name>
<sequence length="167" mass="18786">MKETGPDAVPPDFRSSFDERIRERFSPAPDPPLKIMPSSRYQLRIDSMVSSTERMKHAETCCGALVPTLNQTGELKEKIWFINICVNSCSKISASTSVAKYPFSLPDFVYESTTRSITCFSDHSRFSYPTAPRKYFVVTMVDAFTDHESGNSTPCCSKTTSPVRQFV</sequence>
<evidence type="ECO:0000313" key="3">
    <source>
        <dbReference type="EMBL" id="CAB4783850.1"/>
    </source>
</evidence>
<gene>
    <name evidence="1" type="ORF">UFOPK1791_00460</name>
    <name evidence="2" type="ORF">UFOPK2312_00130</name>
    <name evidence="3" type="ORF">UFOPK2982_00109</name>
    <name evidence="4" type="ORF">UFOPK3948_00073</name>
</gene>
<evidence type="ECO:0000313" key="1">
    <source>
        <dbReference type="EMBL" id="CAB4589225.1"/>
    </source>
</evidence>
<dbReference type="AlphaFoldDB" id="A0A6J6LN61"/>
<dbReference type="EMBL" id="CAFAAE010000007">
    <property type="protein sequence ID" value="CAB4783850.1"/>
    <property type="molecule type" value="Genomic_DNA"/>
</dbReference>
<evidence type="ECO:0000313" key="2">
    <source>
        <dbReference type="EMBL" id="CAB4663132.1"/>
    </source>
</evidence>